<dbReference type="Gene3D" id="1.10.3720.10">
    <property type="entry name" value="MetI-like"/>
    <property type="match status" value="1"/>
</dbReference>
<name>A0A7X0SL09_9BACL</name>
<evidence type="ECO:0000313" key="9">
    <source>
        <dbReference type="EMBL" id="MBB6730769.1"/>
    </source>
</evidence>
<dbReference type="Proteomes" id="UP000564644">
    <property type="component" value="Unassembled WGS sequence"/>
</dbReference>
<feature type="transmembrane region" description="Helical" evidence="7">
    <location>
        <begin position="143"/>
        <end position="164"/>
    </location>
</feature>
<dbReference type="PANTHER" id="PTHR43744">
    <property type="entry name" value="ABC TRANSPORTER PERMEASE PROTEIN MG189-RELATED-RELATED"/>
    <property type="match status" value="1"/>
</dbReference>
<dbReference type="RefSeq" id="WP_185128437.1">
    <property type="nucleotide sequence ID" value="NZ_JACJVO010000009.1"/>
</dbReference>
<dbReference type="PANTHER" id="PTHR43744:SF9">
    <property type="entry name" value="POLYGALACTURONAN_RHAMNOGALACTURONAN TRANSPORT SYSTEM PERMEASE PROTEIN YTCP"/>
    <property type="match status" value="1"/>
</dbReference>
<feature type="transmembrane region" description="Helical" evidence="7">
    <location>
        <begin position="112"/>
        <end position="131"/>
    </location>
</feature>
<keyword evidence="2 7" id="KW-0813">Transport</keyword>
<dbReference type="Pfam" id="PF00528">
    <property type="entry name" value="BPD_transp_1"/>
    <property type="match status" value="1"/>
</dbReference>
<evidence type="ECO:0000256" key="6">
    <source>
        <dbReference type="ARBA" id="ARBA00023136"/>
    </source>
</evidence>
<sequence>MYRRRTFGGRLFEIGNYAFLGFAALLCIFPIIHVLAVSFSSSTAASAGEVTLWPVDFNLGSYRYAITKPQFLTSFLVTLERVALGLAVNMLMTIFAAYPLSKERGELYGRNVYSWYLFVTIIFSGGLIPWYMTIKQFGMIDSIWALILPGAVPVFNVIILLNFFRQVPKEIGESAFIDGAGHWTVLSRIYLPLSTPAIATLVLFTCVGHWNSWFDGLILMSSPAHYPLQTYLQTIIANRDMSLFVSASQEDLKLLSQISDRTLKSAQIFIAAAPILAIYPFLQKYFMKGIVMGSVKG</sequence>
<keyword evidence="3" id="KW-1003">Cell membrane</keyword>
<feature type="transmembrane region" description="Helical" evidence="7">
    <location>
        <begin position="185"/>
        <end position="210"/>
    </location>
</feature>
<accession>A0A7X0SL09</accession>
<gene>
    <name evidence="9" type="ORF">H7C18_07605</name>
</gene>
<dbReference type="InterPro" id="IPR000515">
    <property type="entry name" value="MetI-like"/>
</dbReference>
<keyword evidence="4 7" id="KW-0812">Transmembrane</keyword>
<comment type="similarity">
    <text evidence="7">Belongs to the binding-protein-dependent transport system permease family.</text>
</comment>
<reference evidence="9 10" key="1">
    <citation type="submission" date="2020-08" db="EMBL/GenBank/DDBJ databases">
        <title>Cohnella phylogeny.</title>
        <authorList>
            <person name="Dunlap C."/>
        </authorList>
    </citation>
    <scope>NUCLEOTIDE SEQUENCE [LARGE SCALE GENOMIC DNA]</scope>
    <source>
        <strain evidence="9 10">CBP 2801</strain>
    </source>
</reference>
<comment type="subcellular location">
    <subcellularLocation>
        <location evidence="1 7">Cell membrane</location>
        <topology evidence="1 7">Multi-pass membrane protein</topology>
    </subcellularLocation>
</comment>
<dbReference type="AlphaFoldDB" id="A0A7X0SL09"/>
<keyword evidence="6 7" id="KW-0472">Membrane</keyword>
<protein>
    <submittedName>
        <fullName evidence="9">Carbohydrate ABC transporter permease</fullName>
    </submittedName>
</protein>
<keyword evidence="10" id="KW-1185">Reference proteome</keyword>
<dbReference type="PROSITE" id="PS50928">
    <property type="entry name" value="ABC_TM1"/>
    <property type="match status" value="1"/>
</dbReference>
<evidence type="ECO:0000256" key="5">
    <source>
        <dbReference type="ARBA" id="ARBA00022989"/>
    </source>
</evidence>
<feature type="domain" description="ABC transmembrane type-1" evidence="8">
    <location>
        <begin position="71"/>
        <end position="287"/>
    </location>
</feature>
<organism evidence="9 10">
    <name type="scientific">Cohnella zeiphila</name>
    <dbReference type="NCBI Taxonomy" id="2761120"/>
    <lineage>
        <taxon>Bacteria</taxon>
        <taxon>Bacillati</taxon>
        <taxon>Bacillota</taxon>
        <taxon>Bacilli</taxon>
        <taxon>Bacillales</taxon>
        <taxon>Paenibacillaceae</taxon>
        <taxon>Cohnella</taxon>
    </lineage>
</organism>
<evidence type="ECO:0000259" key="8">
    <source>
        <dbReference type="PROSITE" id="PS50928"/>
    </source>
</evidence>
<comment type="caution">
    <text evidence="9">The sequence shown here is derived from an EMBL/GenBank/DDBJ whole genome shotgun (WGS) entry which is preliminary data.</text>
</comment>
<feature type="transmembrane region" description="Helical" evidence="7">
    <location>
        <begin position="71"/>
        <end position="100"/>
    </location>
</feature>
<feature type="transmembrane region" description="Helical" evidence="7">
    <location>
        <begin position="265"/>
        <end position="282"/>
    </location>
</feature>
<evidence type="ECO:0000256" key="3">
    <source>
        <dbReference type="ARBA" id="ARBA00022475"/>
    </source>
</evidence>
<dbReference type="CDD" id="cd06261">
    <property type="entry name" value="TM_PBP2"/>
    <property type="match status" value="1"/>
</dbReference>
<dbReference type="InterPro" id="IPR035906">
    <property type="entry name" value="MetI-like_sf"/>
</dbReference>
<dbReference type="GO" id="GO:0055085">
    <property type="term" value="P:transmembrane transport"/>
    <property type="evidence" value="ECO:0007669"/>
    <property type="project" value="InterPro"/>
</dbReference>
<evidence type="ECO:0000256" key="2">
    <source>
        <dbReference type="ARBA" id="ARBA00022448"/>
    </source>
</evidence>
<dbReference type="SUPFAM" id="SSF161098">
    <property type="entry name" value="MetI-like"/>
    <property type="match status" value="1"/>
</dbReference>
<evidence type="ECO:0000256" key="7">
    <source>
        <dbReference type="RuleBase" id="RU363032"/>
    </source>
</evidence>
<evidence type="ECO:0000256" key="4">
    <source>
        <dbReference type="ARBA" id="ARBA00022692"/>
    </source>
</evidence>
<keyword evidence="5 7" id="KW-1133">Transmembrane helix</keyword>
<evidence type="ECO:0000256" key="1">
    <source>
        <dbReference type="ARBA" id="ARBA00004651"/>
    </source>
</evidence>
<proteinExistence type="inferred from homology"/>
<evidence type="ECO:0000313" key="10">
    <source>
        <dbReference type="Proteomes" id="UP000564644"/>
    </source>
</evidence>
<dbReference type="EMBL" id="JACJVO010000009">
    <property type="protein sequence ID" value="MBB6730769.1"/>
    <property type="molecule type" value="Genomic_DNA"/>
</dbReference>
<dbReference type="GO" id="GO:0005886">
    <property type="term" value="C:plasma membrane"/>
    <property type="evidence" value="ECO:0007669"/>
    <property type="project" value="UniProtKB-SubCell"/>
</dbReference>